<dbReference type="GO" id="GO:0047710">
    <property type="term" value="F:bis(5'-adenosyl)-triphosphatase activity"/>
    <property type="evidence" value="ECO:0007669"/>
    <property type="project" value="UniProtKB-UniRule"/>
</dbReference>
<evidence type="ECO:0000259" key="8">
    <source>
        <dbReference type="PROSITE" id="PS51084"/>
    </source>
</evidence>
<dbReference type="InterPro" id="IPR039383">
    <property type="entry name" value="FHIT"/>
</dbReference>
<dbReference type="Proteomes" id="UP000824998">
    <property type="component" value="Unassembled WGS sequence"/>
</dbReference>
<comment type="catalytic activity">
    <reaction evidence="7">
        <text>P(1),P(3)-bis(5'-adenosyl) triphosphate + H2O = AMP + ADP + 2 H(+)</text>
        <dbReference type="Rhea" id="RHEA:13893"/>
        <dbReference type="ChEBI" id="CHEBI:15377"/>
        <dbReference type="ChEBI" id="CHEBI:15378"/>
        <dbReference type="ChEBI" id="CHEBI:58529"/>
        <dbReference type="ChEBI" id="CHEBI:456215"/>
        <dbReference type="ChEBI" id="CHEBI:456216"/>
        <dbReference type="EC" id="3.6.1.29"/>
    </reaction>
</comment>
<dbReference type="EMBL" id="MU251657">
    <property type="protein sequence ID" value="KAG9230615.1"/>
    <property type="molecule type" value="Genomic_DNA"/>
</dbReference>
<feature type="domain" description="HIT" evidence="8">
    <location>
        <begin position="5"/>
        <end position="126"/>
    </location>
</feature>
<dbReference type="EC" id="3.6.1.29" evidence="7"/>
<evidence type="ECO:0000256" key="7">
    <source>
        <dbReference type="RuleBase" id="RU366076"/>
    </source>
</evidence>
<dbReference type="SUPFAM" id="SSF54197">
    <property type="entry name" value="HIT-like"/>
    <property type="match status" value="1"/>
</dbReference>
<proteinExistence type="predicted"/>
<gene>
    <name evidence="9" type="ORF">BJ875DRAFT_507190</name>
</gene>
<dbReference type="InterPro" id="IPR051884">
    <property type="entry name" value="Bis(5'-adenosyl)-TPase_reg"/>
</dbReference>
<dbReference type="InterPro" id="IPR011146">
    <property type="entry name" value="HIT-like"/>
</dbReference>
<name>A0A9P7YCK8_9HELO</name>
<evidence type="ECO:0000256" key="4">
    <source>
        <dbReference type="PIRSR" id="PIRSR639383-2"/>
    </source>
</evidence>
<feature type="binding site" evidence="4">
    <location>
        <position position="30"/>
    </location>
    <ligand>
        <name>substrate</name>
    </ligand>
</feature>
<organism evidence="9 10">
    <name type="scientific">Amylocarpus encephaloides</name>
    <dbReference type="NCBI Taxonomy" id="45428"/>
    <lineage>
        <taxon>Eukaryota</taxon>
        <taxon>Fungi</taxon>
        <taxon>Dikarya</taxon>
        <taxon>Ascomycota</taxon>
        <taxon>Pezizomycotina</taxon>
        <taxon>Leotiomycetes</taxon>
        <taxon>Helotiales</taxon>
        <taxon>Helotiales incertae sedis</taxon>
        <taxon>Amylocarpus</taxon>
    </lineage>
</organism>
<dbReference type="InterPro" id="IPR036265">
    <property type="entry name" value="HIT-like_sf"/>
</dbReference>
<dbReference type="Pfam" id="PF01230">
    <property type="entry name" value="HIT"/>
    <property type="match status" value="1"/>
</dbReference>
<dbReference type="PANTHER" id="PTHR46243:SF1">
    <property type="entry name" value="BIS(5'-ADENOSYL)-TRIPHOSPHATASE"/>
    <property type="match status" value="1"/>
</dbReference>
<evidence type="ECO:0000256" key="6">
    <source>
        <dbReference type="PROSITE-ProRule" id="PRU00464"/>
    </source>
</evidence>
<feature type="binding site" evidence="4">
    <location>
        <position position="96"/>
    </location>
    <ligand>
        <name>substrate</name>
    </ligand>
</feature>
<accession>A0A9P7YCK8</accession>
<sequence>MSSKQLIHFGQFEISDQVFHLSSLCYALVNIKPILPGHVLVIPYRQAKRLTDLTQEEVTDIFTTVQKVQKMLAKKYFASGPEVGKVEDGSFNIAIQDGKWAGQTVDHVHCHVIPRTKDSNEGDGFYRRLQGEEGNIGGGFWDQNRPVQEGKFPMIEDEDRKPRSLEDMNEEAAFFQKEMEKLDSHH</sequence>
<evidence type="ECO:0000256" key="1">
    <source>
        <dbReference type="ARBA" id="ARBA00022741"/>
    </source>
</evidence>
<dbReference type="CDD" id="cd01275">
    <property type="entry name" value="FHIT"/>
    <property type="match status" value="1"/>
</dbReference>
<evidence type="ECO:0000256" key="2">
    <source>
        <dbReference type="ARBA" id="ARBA00022801"/>
    </source>
</evidence>
<evidence type="ECO:0000256" key="3">
    <source>
        <dbReference type="PIRSR" id="PIRSR639383-1"/>
    </source>
</evidence>
<dbReference type="Gene3D" id="3.30.428.10">
    <property type="entry name" value="HIT-like"/>
    <property type="match status" value="1"/>
</dbReference>
<feature type="active site" description="Tele-AMP-histidine intermediate" evidence="3">
    <location>
        <position position="109"/>
    </location>
</feature>
<protein>
    <recommendedName>
        <fullName evidence="7">Bis(5'-adenosyl)-triphosphatase</fullName>
        <ecNumber evidence="7">3.6.1.29</ecNumber>
    </recommendedName>
</protein>
<feature type="binding site" evidence="4">
    <location>
        <begin position="102"/>
        <end position="105"/>
    </location>
    <ligand>
        <name>substrate</name>
    </ligand>
</feature>
<dbReference type="OrthoDB" id="680339at2759"/>
<feature type="short sequence motif" description="Histidine triad motif" evidence="6">
    <location>
        <begin position="107"/>
        <end position="111"/>
    </location>
</feature>
<reference evidence="9" key="1">
    <citation type="journal article" date="2021" name="IMA Fungus">
        <title>Genomic characterization of three marine fungi, including Emericellopsis atlantica sp. nov. with signatures of a generalist lifestyle and marine biomass degradation.</title>
        <authorList>
            <person name="Hagestad O.C."/>
            <person name="Hou L."/>
            <person name="Andersen J.H."/>
            <person name="Hansen E.H."/>
            <person name="Altermark B."/>
            <person name="Li C."/>
            <person name="Kuhnert E."/>
            <person name="Cox R.J."/>
            <person name="Crous P.W."/>
            <person name="Spatafora J.W."/>
            <person name="Lail K."/>
            <person name="Amirebrahimi M."/>
            <person name="Lipzen A."/>
            <person name="Pangilinan J."/>
            <person name="Andreopoulos W."/>
            <person name="Hayes R.D."/>
            <person name="Ng V."/>
            <person name="Grigoriev I.V."/>
            <person name="Jackson S.A."/>
            <person name="Sutton T.D.S."/>
            <person name="Dobson A.D.W."/>
            <person name="Rama T."/>
        </authorList>
    </citation>
    <scope>NUCLEOTIDE SEQUENCE</scope>
    <source>
        <strain evidence="9">TRa018bII</strain>
    </source>
</reference>
<evidence type="ECO:0000256" key="5">
    <source>
        <dbReference type="PIRSR" id="PIRSR639383-3"/>
    </source>
</evidence>
<dbReference type="PROSITE" id="PS51084">
    <property type="entry name" value="HIT_2"/>
    <property type="match status" value="1"/>
</dbReference>
<evidence type="ECO:0000313" key="10">
    <source>
        <dbReference type="Proteomes" id="UP000824998"/>
    </source>
</evidence>
<comment type="caution">
    <text evidence="9">The sequence shown here is derived from an EMBL/GenBank/DDBJ whole genome shotgun (WGS) entry which is preliminary data.</text>
</comment>
<evidence type="ECO:0000313" key="9">
    <source>
        <dbReference type="EMBL" id="KAG9230615.1"/>
    </source>
</evidence>
<keyword evidence="1 7" id="KW-0547">Nucleotide-binding</keyword>
<feature type="site" description="Important for induction of apoptosis" evidence="5">
    <location>
        <position position="126"/>
    </location>
</feature>
<dbReference type="GO" id="GO:0000166">
    <property type="term" value="F:nucleotide binding"/>
    <property type="evidence" value="ECO:0007669"/>
    <property type="project" value="UniProtKB-KW"/>
</dbReference>
<feature type="binding site" evidence="4">
    <location>
        <position position="111"/>
    </location>
    <ligand>
        <name>substrate</name>
    </ligand>
</feature>
<dbReference type="FunFam" id="3.30.428.10:FF:000011">
    <property type="entry name" value="Fragile histidine triad"/>
    <property type="match status" value="1"/>
</dbReference>
<keyword evidence="2 7" id="KW-0378">Hydrolase</keyword>
<dbReference type="AlphaFoldDB" id="A0A9P7YCK8"/>
<dbReference type="PANTHER" id="PTHR46243">
    <property type="entry name" value="BIS(5'-ADENOSYL)-TRIPHOSPHATASE"/>
    <property type="match status" value="1"/>
</dbReference>
<comment type="cofactor">
    <cofactor evidence="7">
        <name>Mn(2+)</name>
        <dbReference type="ChEBI" id="CHEBI:29035"/>
    </cofactor>
</comment>
<keyword evidence="10" id="KW-1185">Reference proteome</keyword>